<feature type="transmembrane region" description="Helical" evidence="8">
    <location>
        <begin position="124"/>
        <end position="145"/>
    </location>
</feature>
<feature type="transmembrane region" description="Helical" evidence="8">
    <location>
        <begin position="442"/>
        <end position="460"/>
    </location>
</feature>
<feature type="transmembrane region" description="Helical" evidence="8">
    <location>
        <begin position="407"/>
        <end position="430"/>
    </location>
</feature>
<name>A0A8J5QU44_9ASCO</name>
<dbReference type="PROSITE" id="PS00216">
    <property type="entry name" value="SUGAR_TRANSPORT_1"/>
    <property type="match status" value="1"/>
</dbReference>
<dbReference type="AlphaFoldDB" id="A0A8J5QU44"/>
<dbReference type="RefSeq" id="XP_049262823.1">
    <property type="nucleotide sequence ID" value="XM_049407788.1"/>
</dbReference>
<dbReference type="InterPro" id="IPR005829">
    <property type="entry name" value="Sugar_transporter_CS"/>
</dbReference>
<dbReference type="PROSITE" id="PS00217">
    <property type="entry name" value="SUGAR_TRANSPORT_2"/>
    <property type="match status" value="1"/>
</dbReference>
<comment type="subcellular location">
    <subcellularLocation>
        <location evidence="1">Membrane</location>
        <topology evidence="1">Multi-pass membrane protein</topology>
    </subcellularLocation>
</comment>
<comment type="caution">
    <text evidence="10">The sequence shown here is derived from an EMBL/GenBank/DDBJ whole genome shotgun (WGS) entry which is preliminary data.</text>
</comment>
<dbReference type="PANTHER" id="PTHR48022:SF24">
    <property type="entry name" value="HEXOSE TRANSPORTER PROTEIN (AFU_ORTHOLOGUE AFUA_8G04480)"/>
    <property type="match status" value="1"/>
</dbReference>
<evidence type="ECO:0000256" key="4">
    <source>
        <dbReference type="ARBA" id="ARBA00022692"/>
    </source>
</evidence>
<dbReference type="Proteomes" id="UP000694255">
    <property type="component" value="Unassembled WGS sequence"/>
</dbReference>
<feature type="transmembrane region" description="Helical" evidence="8">
    <location>
        <begin position="472"/>
        <end position="491"/>
    </location>
</feature>
<dbReference type="GO" id="GO:0016020">
    <property type="term" value="C:membrane"/>
    <property type="evidence" value="ECO:0007669"/>
    <property type="project" value="UniProtKB-SubCell"/>
</dbReference>
<feature type="transmembrane region" description="Helical" evidence="8">
    <location>
        <begin position="304"/>
        <end position="326"/>
    </location>
</feature>
<dbReference type="InterPro" id="IPR003663">
    <property type="entry name" value="Sugar/inositol_transpt"/>
</dbReference>
<feature type="transmembrane region" description="Helical" evidence="8">
    <location>
        <begin position="181"/>
        <end position="201"/>
    </location>
</feature>
<feature type="transmembrane region" description="Helical" evidence="8">
    <location>
        <begin position="47"/>
        <end position="66"/>
    </location>
</feature>
<dbReference type="EMBL" id="JAGSYN010000167">
    <property type="protein sequence ID" value="KAG7662590.1"/>
    <property type="molecule type" value="Genomic_DNA"/>
</dbReference>
<proteinExistence type="inferred from homology"/>
<evidence type="ECO:0000256" key="5">
    <source>
        <dbReference type="ARBA" id="ARBA00022989"/>
    </source>
</evidence>
<dbReference type="Pfam" id="PF00083">
    <property type="entry name" value="Sugar_tr"/>
    <property type="match status" value="1"/>
</dbReference>
<evidence type="ECO:0000259" key="9">
    <source>
        <dbReference type="PROSITE" id="PS50850"/>
    </source>
</evidence>
<feature type="transmembrane region" description="Helical" evidence="8">
    <location>
        <begin position="213"/>
        <end position="232"/>
    </location>
</feature>
<feature type="transmembrane region" description="Helical" evidence="8">
    <location>
        <begin position="90"/>
        <end position="112"/>
    </location>
</feature>
<organism evidence="10 11">
    <name type="scientific">[Candida] subhashii</name>
    <dbReference type="NCBI Taxonomy" id="561895"/>
    <lineage>
        <taxon>Eukaryota</taxon>
        <taxon>Fungi</taxon>
        <taxon>Dikarya</taxon>
        <taxon>Ascomycota</taxon>
        <taxon>Saccharomycotina</taxon>
        <taxon>Pichiomycetes</taxon>
        <taxon>Debaryomycetaceae</taxon>
        <taxon>Spathaspora</taxon>
    </lineage>
</organism>
<dbReference type="InterPro" id="IPR050360">
    <property type="entry name" value="MFS_Sugar_Transporters"/>
</dbReference>
<feature type="transmembrane region" description="Helical" evidence="8">
    <location>
        <begin position="346"/>
        <end position="366"/>
    </location>
</feature>
<comment type="similarity">
    <text evidence="2 7">Belongs to the major facilitator superfamily. Sugar transporter (TC 2.A.1.1) family.</text>
</comment>
<dbReference type="GeneID" id="73470687"/>
<keyword evidence="4 8" id="KW-0812">Transmembrane</keyword>
<evidence type="ECO:0000256" key="3">
    <source>
        <dbReference type="ARBA" id="ARBA00022448"/>
    </source>
</evidence>
<dbReference type="NCBIfam" id="TIGR00879">
    <property type="entry name" value="SP"/>
    <property type="match status" value="1"/>
</dbReference>
<dbReference type="PROSITE" id="PS50850">
    <property type="entry name" value="MFS"/>
    <property type="match status" value="1"/>
</dbReference>
<evidence type="ECO:0000256" key="1">
    <source>
        <dbReference type="ARBA" id="ARBA00004141"/>
    </source>
</evidence>
<evidence type="ECO:0000256" key="8">
    <source>
        <dbReference type="SAM" id="Phobius"/>
    </source>
</evidence>
<feature type="domain" description="Major facilitator superfamily (MFS) profile" evidence="9">
    <location>
        <begin position="53"/>
        <end position="495"/>
    </location>
</feature>
<keyword evidence="6 8" id="KW-0472">Membrane</keyword>
<gene>
    <name evidence="10" type="ORF">J8A68_003887</name>
</gene>
<feature type="transmembrane region" description="Helical" evidence="8">
    <location>
        <begin position="151"/>
        <end position="169"/>
    </location>
</feature>
<feature type="transmembrane region" description="Helical" evidence="8">
    <location>
        <begin position="371"/>
        <end position="395"/>
    </location>
</feature>
<dbReference type="OrthoDB" id="6133115at2759"/>
<dbReference type="GO" id="GO:0005351">
    <property type="term" value="F:carbohydrate:proton symporter activity"/>
    <property type="evidence" value="ECO:0007669"/>
    <property type="project" value="TreeGrafter"/>
</dbReference>
<dbReference type="InterPro" id="IPR020846">
    <property type="entry name" value="MFS_dom"/>
</dbReference>
<sequence>MSDLKEQHIADQESVSDQIELQGHILEKGDIDEYLYLDKPWYKYKHFLILHFYVMIITLTSTNNGYDGSMLNGLQVLQDWKDAMGNPQGAVLGALANGNTFGGIISFTFASWFSDRFGRKTSIFVGQAFCILGAILQGCSTNYTFFMWARIILGMGFGLSTVSSPSLISELSYPKFRDTCTALYNTFWYFGAIIAAWVTFGTQPIPSSYAWRIPSYLQGALPVVQVLLFYWIPESPRFLISKGKDDKAREILMKYHCGNDGTEQAHRLVEFEVKEIKAALELEKIYSNASYFDFVKIPTYRRRLFLLIFTAVIMQLSGNGLVSYYLNKVLDTIGITDAKKQLEINGCLMIYNMVISWIAASVCQYFRRRTLFLVCIAGMLVCYIIWTILSARFALGGFQDTGLANGVLAMIFLYYCAYDLGANGLPILYVTEILPYSHRAKGLNVFFFSQNVILLYNGFVNPVAMDAIEWKYYIVYCCVLVVELVLVYLFYVETSGYTLEEVAKAFGDDPETTLTHLSSAPQKAAVEHAENSTEKLV</sequence>
<evidence type="ECO:0000256" key="7">
    <source>
        <dbReference type="RuleBase" id="RU003346"/>
    </source>
</evidence>
<dbReference type="InterPro" id="IPR005828">
    <property type="entry name" value="MFS_sugar_transport-like"/>
</dbReference>
<dbReference type="FunFam" id="1.20.1250.20:FF:000117">
    <property type="entry name" value="MFS hexose transporter"/>
    <property type="match status" value="1"/>
</dbReference>
<protein>
    <recommendedName>
        <fullName evidence="9">Major facilitator superfamily (MFS) profile domain-containing protein</fullName>
    </recommendedName>
</protein>
<reference evidence="10 11" key="1">
    <citation type="journal article" date="2021" name="DNA Res.">
        <title>Genome analysis of Candida subhashii reveals its hybrid nature and dual mitochondrial genome conformations.</title>
        <authorList>
            <person name="Mixao V."/>
            <person name="Hegedusova E."/>
            <person name="Saus E."/>
            <person name="Pryszcz L.P."/>
            <person name="Cillingova A."/>
            <person name="Nosek J."/>
            <person name="Gabaldon T."/>
        </authorList>
    </citation>
    <scope>NUCLEOTIDE SEQUENCE [LARGE SCALE GENOMIC DNA]</scope>
    <source>
        <strain evidence="10 11">CBS 10753</strain>
    </source>
</reference>
<evidence type="ECO:0000256" key="6">
    <source>
        <dbReference type="ARBA" id="ARBA00023136"/>
    </source>
</evidence>
<evidence type="ECO:0000256" key="2">
    <source>
        <dbReference type="ARBA" id="ARBA00010992"/>
    </source>
</evidence>
<keyword evidence="11" id="KW-1185">Reference proteome</keyword>
<accession>A0A8J5QU44</accession>
<keyword evidence="5 8" id="KW-1133">Transmembrane helix</keyword>
<evidence type="ECO:0000313" key="10">
    <source>
        <dbReference type="EMBL" id="KAG7662590.1"/>
    </source>
</evidence>
<dbReference type="PANTHER" id="PTHR48022">
    <property type="entry name" value="PLASTIDIC GLUCOSE TRANSPORTER 4"/>
    <property type="match status" value="1"/>
</dbReference>
<keyword evidence="3 7" id="KW-0813">Transport</keyword>
<evidence type="ECO:0000313" key="11">
    <source>
        <dbReference type="Proteomes" id="UP000694255"/>
    </source>
</evidence>